<keyword evidence="3" id="KW-1185">Reference proteome</keyword>
<evidence type="ECO:0000313" key="3">
    <source>
        <dbReference type="Proteomes" id="UP000677803"/>
    </source>
</evidence>
<gene>
    <name evidence="2" type="ORF">MMEN_LOCUS218</name>
</gene>
<reference evidence="2" key="1">
    <citation type="submission" date="2021-05" db="EMBL/GenBank/DDBJ databases">
        <authorList>
            <person name="Tigano A."/>
        </authorList>
    </citation>
    <scope>NUCLEOTIDE SEQUENCE</scope>
</reference>
<proteinExistence type="predicted"/>
<dbReference type="Proteomes" id="UP000677803">
    <property type="component" value="Unassembled WGS sequence"/>
</dbReference>
<dbReference type="EMBL" id="CAJRST010000001">
    <property type="protein sequence ID" value="CAG5851212.1"/>
    <property type="molecule type" value="Genomic_DNA"/>
</dbReference>
<dbReference type="InterPro" id="IPR056370">
    <property type="entry name" value="Shg-like_Ig-like"/>
</dbReference>
<name>A0A8S4A778_9TELE</name>
<protein>
    <submittedName>
        <fullName evidence="2">(Atlantic silverside) hypothetical protein</fullName>
    </submittedName>
</protein>
<organism evidence="2 3">
    <name type="scientific">Menidia menidia</name>
    <name type="common">Atlantic silverside</name>
    <dbReference type="NCBI Taxonomy" id="238744"/>
    <lineage>
        <taxon>Eukaryota</taxon>
        <taxon>Metazoa</taxon>
        <taxon>Chordata</taxon>
        <taxon>Craniata</taxon>
        <taxon>Vertebrata</taxon>
        <taxon>Euteleostomi</taxon>
        <taxon>Actinopterygii</taxon>
        <taxon>Neopterygii</taxon>
        <taxon>Teleostei</taxon>
        <taxon>Neoteleostei</taxon>
        <taxon>Acanthomorphata</taxon>
        <taxon>Ovalentaria</taxon>
        <taxon>Atherinomorphae</taxon>
        <taxon>Atheriniformes</taxon>
        <taxon>Atherinopsidae</taxon>
        <taxon>Menidiinae</taxon>
        <taxon>Menidia</taxon>
    </lineage>
</organism>
<accession>A0A8S4A778</accession>
<feature type="domain" description="DE-cadherin-like Ig-like" evidence="1">
    <location>
        <begin position="16"/>
        <end position="146"/>
    </location>
</feature>
<comment type="caution">
    <text evidence="2">The sequence shown here is derived from an EMBL/GenBank/DDBJ whole genome shotgun (WGS) entry which is preliminary data.</text>
</comment>
<dbReference type="Pfam" id="PF24811">
    <property type="entry name" value="Ig_Shg"/>
    <property type="match status" value="1"/>
</dbReference>
<dbReference type="OrthoDB" id="8890115at2759"/>
<dbReference type="AlphaFoldDB" id="A0A8S4A778"/>
<evidence type="ECO:0000259" key="1">
    <source>
        <dbReference type="Pfam" id="PF24811"/>
    </source>
</evidence>
<sequence>MEIMRLWIPILFMCSSDITAKEFIELRGKQRSRYELLVDFLSEMLSVPHDEVNIFSLMDVNERMLDVRFAVQSGHSLLQPEKMHGYLAAHKQKLQSFLQVGVFQVRVDECTSSNCAGTGGCTNVLSVRDMPTVVDCGTMSLVSVTVESTAVCSCQGREQQHQSCSTYPRNPCFNGGVCVDTQHGYR</sequence>
<evidence type="ECO:0000313" key="2">
    <source>
        <dbReference type="EMBL" id="CAG5851212.1"/>
    </source>
</evidence>